<evidence type="ECO:0000259" key="1">
    <source>
        <dbReference type="Pfam" id="PF13511"/>
    </source>
</evidence>
<protein>
    <submittedName>
        <fullName evidence="2">DUF4124 domain-containing protein</fullName>
    </submittedName>
</protein>
<proteinExistence type="predicted"/>
<dbReference type="InterPro" id="IPR025392">
    <property type="entry name" value="DUF4124"/>
</dbReference>
<dbReference type="Pfam" id="PF13511">
    <property type="entry name" value="DUF4124"/>
    <property type="match status" value="1"/>
</dbReference>
<keyword evidence="3" id="KW-1185">Reference proteome</keyword>
<sequence length="248" mass="27169">MSVTESEAVRRLLPCILWLALGAAYAQVPGAKIYSCVTADGRRLTSDRPIPECKGTEQIVHRNDGSVRAKLPPAQSPEERAAEELRQRELAGKRAAQADAARHDRNLLTRFRNRTQHDVARTAALDDLVKATELSVKRLSDLARERKSLDEEAEFYKGKPLPPKLRQQFDVNDAATEAQRHFISQQNAEKVRVNIRYDMELARLEKLWAGALPGSLGPPPNARDVEAAVNAALAASAPPAGSAPASGR</sequence>
<organism evidence="2 3">
    <name type="scientific">Inhella proteolytica</name>
    <dbReference type="NCBI Taxonomy" id="2795029"/>
    <lineage>
        <taxon>Bacteria</taxon>
        <taxon>Pseudomonadati</taxon>
        <taxon>Pseudomonadota</taxon>
        <taxon>Betaproteobacteria</taxon>
        <taxon>Burkholderiales</taxon>
        <taxon>Sphaerotilaceae</taxon>
        <taxon>Inhella</taxon>
    </lineage>
</organism>
<evidence type="ECO:0000313" key="3">
    <source>
        <dbReference type="Proteomes" id="UP000613266"/>
    </source>
</evidence>
<accession>A0A931J2K5</accession>
<reference evidence="2" key="1">
    <citation type="submission" date="2020-12" db="EMBL/GenBank/DDBJ databases">
        <title>The genome sequence of Inhella sp. 1Y17.</title>
        <authorList>
            <person name="Liu Y."/>
        </authorList>
    </citation>
    <scope>NUCLEOTIDE SEQUENCE</scope>
    <source>
        <strain evidence="2">1Y17</strain>
    </source>
</reference>
<dbReference type="EMBL" id="JAEDAK010000011">
    <property type="protein sequence ID" value="MBH9578409.1"/>
    <property type="molecule type" value="Genomic_DNA"/>
</dbReference>
<comment type="caution">
    <text evidence="2">The sequence shown here is derived from an EMBL/GenBank/DDBJ whole genome shotgun (WGS) entry which is preliminary data.</text>
</comment>
<dbReference type="AlphaFoldDB" id="A0A931J2K5"/>
<gene>
    <name evidence="2" type="ORF">I7X39_16070</name>
</gene>
<name>A0A931J2K5_9BURK</name>
<dbReference type="Proteomes" id="UP000613266">
    <property type="component" value="Unassembled WGS sequence"/>
</dbReference>
<evidence type="ECO:0000313" key="2">
    <source>
        <dbReference type="EMBL" id="MBH9578409.1"/>
    </source>
</evidence>
<feature type="domain" description="DUF4124" evidence="1">
    <location>
        <begin position="24"/>
        <end position="83"/>
    </location>
</feature>